<gene>
    <name evidence="3" type="ORF">glt_00807</name>
</gene>
<keyword evidence="1" id="KW-0677">Repeat</keyword>
<proteinExistence type="predicted"/>
<dbReference type="Gene3D" id="1.25.40.20">
    <property type="entry name" value="Ankyrin repeat-containing domain"/>
    <property type="match status" value="1"/>
</dbReference>
<accession>M1PXV7</accession>
<keyword evidence="2" id="KW-0040">ANK repeat</keyword>
<dbReference type="EMBL" id="KC008572">
    <property type="protein sequence ID" value="AGF85612.1"/>
    <property type="molecule type" value="Genomic_DNA"/>
</dbReference>
<dbReference type="SUPFAM" id="SSF48403">
    <property type="entry name" value="Ankyrin repeat"/>
    <property type="match status" value="1"/>
</dbReference>
<reference evidence="3 4" key="1">
    <citation type="submission" date="2012-10" db="EMBL/GenBank/DDBJ databases">
        <title>Complete genome sequence of Moumouvirus goulette.</title>
        <authorList>
            <person name="Fournous G."/>
            <person name="Bougalmi M."/>
            <person name="Colson P."/>
        </authorList>
    </citation>
    <scope>NUCLEOTIDE SEQUENCE [LARGE SCALE GENOMIC DNA]</scope>
</reference>
<organism evidence="3 4">
    <name type="scientific">Moumouvirus goulette</name>
    <dbReference type="NCBI Taxonomy" id="1247379"/>
    <lineage>
        <taxon>Viruses</taxon>
        <taxon>Varidnaviria</taxon>
        <taxon>Bamfordvirae</taxon>
        <taxon>Nucleocytoviricota</taxon>
        <taxon>Megaviricetes</taxon>
        <taxon>Imitervirales</taxon>
        <taxon>Mimiviridae</taxon>
        <taxon>Megamimivirinae</taxon>
        <taxon>Moumouvirus</taxon>
        <taxon>Moumouvirus goulettemassiliense</taxon>
    </lineage>
</organism>
<protein>
    <submittedName>
        <fullName evidence="3">Repeat protein</fullName>
    </submittedName>
</protein>
<dbReference type="InterPro" id="IPR036770">
    <property type="entry name" value="Ankyrin_rpt-contain_sf"/>
</dbReference>
<keyword evidence="4" id="KW-1185">Reference proteome</keyword>
<dbReference type="PANTHER" id="PTHR24188:SF29">
    <property type="entry name" value="GH09064P"/>
    <property type="match status" value="1"/>
</dbReference>
<sequence length="297" mass="34560">MDFFSSMFSDLSKNFYKMTENINTPDQFMMHCSLYSSVLNIYGDNITESHEEINYKLMEIIEKDDNLLFEQIIYDNNINININSDIIFRYAIYYKAIKIIEYLVNNGVKIDTYNNFALKFASGNDISYLQFIINLGADIYTDTYFILINAIYKEKLDNVKLLLDLGLDINVKNCSSMIYSIARNRYDIFEYLINTGADIKSCENEIWKEYCNGDLNIKYIQLLLEKGIDVSKITNQQIIQIICKKDSIKILELLIKYGLDLSKLNNYKQDNNCKKLVHILLNGGLSQDAINNILYSV</sequence>
<evidence type="ECO:0000313" key="4">
    <source>
        <dbReference type="Proteomes" id="UP000241071"/>
    </source>
</evidence>
<evidence type="ECO:0000313" key="3">
    <source>
        <dbReference type="EMBL" id="AGF85612.1"/>
    </source>
</evidence>
<dbReference type="InterPro" id="IPR002110">
    <property type="entry name" value="Ankyrin_rpt"/>
</dbReference>
<dbReference type="Pfam" id="PF12796">
    <property type="entry name" value="Ank_2"/>
    <property type="match status" value="1"/>
</dbReference>
<dbReference type="PANTHER" id="PTHR24188">
    <property type="entry name" value="ANKYRIN REPEAT PROTEIN"/>
    <property type="match status" value="1"/>
</dbReference>
<dbReference type="SMART" id="SM00248">
    <property type="entry name" value="ANK"/>
    <property type="match status" value="4"/>
</dbReference>
<name>M1PXV7_9VIRU</name>
<evidence type="ECO:0000256" key="1">
    <source>
        <dbReference type="ARBA" id="ARBA00022737"/>
    </source>
</evidence>
<dbReference type="Proteomes" id="UP000241071">
    <property type="component" value="Segment"/>
</dbReference>
<evidence type="ECO:0000256" key="2">
    <source>
        <dbReference type="ARBA" id="ARBA00023043"/>
    </source>
</evidence>